<dbReference type="RefSeq" id="WP_311400008.1">
    <property type="nucleotide sequence ID" value="NZ_JAVRBG010000001.1"/>
</dbReference>
<proteinExistence type="predicted"/>
<dbReference type="InterPro" id="IPR028098">
    <property type="entry name" value="Glyco_trans_4-like_N"/>
</dbReference>
<comment type="caution">
    <text evidence="3">The sequence shown here is derived from an EMBL/GenBank/DDBJ whole genome shotgun (WGS) entry which is preliminary data.</text>
</comment>
<dbReference type="Pfam" id="PF13439">
    <property type="entry name" value="Glyco_transf_4"/>
    <property type="match status" value="1"/>
</dbReference>
<gene>
    <name evidence="3" type="ORF">RLT85_00095</name>
</gene>
<evidence type="ECO:0000259" key="1">
    <source>
        <dbReference type="Pfam" id="PF00534"/>
    </source>
</evidence>
<dbReference type="Pfam" id="PF00534">
    <property type="entry name" value="Glycos_transf_1"/>
    <property type="match status" value="1"/>
</dbReference>
<accession>A0ABU2KEA1</accession>
<protein>
    <submittedName>
        <fullName evidence="3">Glycosyltransferase</fullName>
        <ecNumber evidence="3">2.4.-.-</ecNumber>
    </submittedName>
</protein>
<keyword evidence="3" id="KW-0808">Transferase</keyword>
<dbReference type="EC" id="2.4.-.-" evidence="3"/>
<feature type="domain" description="Glycosyltransferase subfamily 4-like N-terminal" evidence="2">
    <location>
        <begin position="19"/>
        <end position="166"/>
    </location>
</feature>
<dbReference type="InterPro" id="IPR050194">
    <property type="entry name" value="Glycosyltransferase_grp1"/>
</dbReference>
<sequence>MKIGFVCHDAFPIAQPFQGGLEMITYLLVEELVCRGHEVVSLCLEGSELAGEMIFYTKNELPHDFDSQELNSLKCISYSLNNFLLQDFDVVQNHSLHYQSILMGNISAHNFITTFHTPVFPYLKLAIEAVSANINQTFVGVSKCTANLYQKTLPLVHTVYNGIDVNQWNYNYNSTENYYSWSGRICKEKGLAQLMELCLLENINLKFAGPISEPSYFKEKVEPNLKYDNFEYVGHLKQPQLNDLIGKSKAFMFSSVWDEPYGLVIAEALASGVPVLANNVGAAPEILNADTGCLFNLQKPETFRKCIETIQHISRKDCRMRAEIFCCHKRMVDDYEKLYKRNSESFLVKAI</sequence>
<dbReference type="Gene3D" id="3.40.50.2000">
    <property type="entry name" value="Glycogen Phosphorylase B"/>
    <property type="match status" value="2"/>
</dbReference>
<dbReference type="Proteomes" id="UP001182991">
    <property type="component" value="Unassembled WGS sequence"/>
</dbReference>
<keyword evidence="4" id="KW-1185">Reference proteome</keyword>
<dbReference type="PANTHER" id="PTHR45947:SF3">
    <property type="entry name" value="SULFOQUINOVOSYL TRANSFERASE SQD2"/>
    <property type="match status" value="1"/>
</dbReference>
<dbReference type="PANTHER" id="PTHR45947">
    <property type="entry name" value="SULFOQUINOVOSYL TRANSFERASE SQD2"/>
    <property type="match status" value="1"/>
</dbReference>
<evidence type="ECO:0000313" key="4">
    <source>
        <dbReference type="Proteomes" id="UP001182991"/>
    </source>
</evidence>
<feature type="domain" description="Glycosyl transferase family 1" evidence="1">
    <location>
        <begin position="168"/>
        <end position="314"/>
    </location>
</feature>
<dbReference type="EMBL" id="JAVRBG010000001">
    <property type="protein sequence ID" value="MDT0293030.1"/>
    <property type="molecule type" value="Genomic_DNA"/>
</dbReference>
<reference evidence="4" key="1">
    <citation type="submission" date="2023-07" db="EMBL/GenBank/DDBJ databases">
        <title>Isolating and identifying novel microbial strains from the Mariana Trench.</title>
        <authorList>
            <person name="Fu H."/>
        </authorList>
    </citation>
    <scope>NUCLEOTIDE SEQUENCE [LARGE SCALE GENOMIC DNA]</scope>
    <source>
        <strain evidence="4">T-y2</strain>
    </source>
</reference>
<dbReference type="GO" id="GO:0016757">
    <property type="term" value="F:glycosyltransferase activity"/>
    <property type="evidence" value="ECO:0007669"/>
    <property type="project" value="UniProtKB-KW"/>
</dbReference>
<evidence type="ECO:0000313" key="3">
    <source>
        <dbReference type="EMBL" id="MDT0293030.1"/>
    </source>
</evidence>
<dbReference type="SUPFAM" id="SSF53756">
    <property type="entry name" value="UDP-Glycosyltransferase/glycogen phosphorylase"/>
    <property type="match status" value="1"/>
</dbReference>
<name>A0ABU2KEA1_9FLAO</name>
<keyword evidence="3" id="KW-0328">Glycosyltransferase</keyword>
<dbReference type="InterPro" id="IPR001296">
    <property type="entry name" value="Glyco_trans_1"/>
</dbReference>
<evidence type="ECO:0000259" key="2">
    <source>
        <dbReference type="Pfam" id="PF13439"/>
    </source>
</evidence>
<organism evidence="3 4">
    <name type="scientific">Mesonia ostreae</name>
    <dbReference type="NCBI Taxonomy" id="861110"/>
    <lineage>
        <taxon>Bacteria</taxon>
        <taxon>Pseudomonadati</taxon>
        <taxon>Bacteroidota</taxon>
        <taxon>Flavobacteriia</taxon>
        <taxon>Flavobacteriales</taxon>
        <taxon>Flavobacteriaceae</taxon>
        <taxon>Mesonia</taxon>
    </lineage>
</organism>